<evidence type="ECO:0000256" key="2">
    <source>
        <dbReference type="ARBA" id="ARBA00023235"/>
    </source>
</evidence>
<dbReference type="Pfam" id="PF13902">
    <property type="entry name" value="R3H-assoc"/>
    <property type="match status" value="1"/>
</dbReference>
<organism evidence="4 5">
    <name type="scientific">Lactuca saligna</name>
    <name type="common">Willowleaf lettuce</name>
    <dbReference type="NCBI Taxonomy" id="75948"/>
    <lineage>
        <taxon>Eukaryota</taxon>
        <taxon>Viridiplantae</taxon>
        <taxon>Streptophyta</taxon>
        <taxon>Embryophyta</taxon>
        <taxon>Tracheophyta</taxon>
        <taxon>Spermatophyta</taxon>
        <taxon>Magnoliopsida</taxon>
        <taxon>eudicotyledons</taxon>
        <taxon>Gunneridae</taxon>
        <taxon>Pentapetalae</taxon>
        <taxon>asterids</taxon>
        <taxon>campanulids</taxon>
        <taxon>Asterales</taxon>
        <taxon>Asteraceae</taxon>
        <taxon>Cichorioideae</taxon>
        <taxon>Cichorieae</taxon>
        <taxon>Lactucinae</taxon>
        <taxon>Lactuca</taxon>
    </lineage>
</organism>
<sequence>MATPDVFLQGEHDIFSSASRFDHTKGDAKSRGFALEKKIEYLESLNDRVSNRRARRWINDRILLELVPRLTGDEIRGLFAPPPWGDEAQPSPFCFTNVGEWDKFRNIDMDKEAGAIEALKGSSSSKKKSRVDADKIAALTAWHRVDCKTRDAFRRSFLPELVNGYEESIRGFVSEAGNEEVLVIYVQDPFHRLLLHGVCEFYNLVSTTEMETKGAKVVKMTKIKKKKAGNNDLPTITLCQFMKMAKGGFCERLLEPLIAEIHSLFFFLLHSRLLDEFLRFSIVQNFMMIQVATYQYLPGRGNNRILKRRCRLRRRVADVGLKASVKMAKKLVKYSVVDAFTDTAFKGNPAAVCWLEEIEKDDKWLQSVATEFNLSETCYLTSIVDHGSENPRFHLRWFTPVAEVELCGHATLAASHFLFESGLVKSNTVEFSTLSGILTAKKVPERSNENGAAQTSFLIELNFPVVPVSDSNDFEVSTIISEILNGVSVVDVKKTASDDILVVLPSGKEIAELKPQFDKMRKAPGRGILFTGLAPNGSGFDFYSRFFCPKYGIDEDPVTGSAHCALAAYWNDKLEKCDFVAYQASPRGGILDIHLDNKNQRVLLRGKAITVMEGSLLV</sequence>
<dbReference type="EMBL" id="OX465081">
    <property type="protein sequence ID" value="CAI9288632.1"/>
    <property type="molecule type" value="Genomic_DNA"/>
</dbReference>
<protein>
    <recommendedName>
        <fullName evidence="3">R3H-associated N-terminal domain-containing protein</fullName>
    </recommendedName>
</protein>
<gene>
    <name evidence="4" type="ORF">LSALG_LOCUS27912</name>
</gene>
<dbReference type="AlphaFoldDB" id="A0AA35ZAV9"/>
<dbReference type="NCBIfam" id="TIGR00654">
    <property type="entry name" value="PhzF_family"/>
    <property type="match status" value="1"/>
</dbReference>
<evidence type="ECO:0000256" key="1">
    <source>
        <dbReference type="ARBA" id="ARBA00008270"/>
    </source>
</evidence>
<name>A0AA35ZAV9_LACSI</name>
<keyword evidence="5" id="KW-1185">Reference proteome</keyword>
<dbReference type="Proteomes" id="UP001177003">
    <property type="component" value="Chromosome 5"/>
</dbReference>
<dbReference type="InterPro" id="IPR025952">
    <property type="entry name" value="R3H-assoc_dom"/>
</dbReference>
<evidence type="ECO:0000259" key="3">
    <source>
        <dbReference type="Pfam" id="PF13902"/>
    </source>
</evidence>
<dbReference type="GO" id="GO:0003676">
    <property type="term" value="F:nucleic acid binding"/>
    <property type="evidence" value="ECO:0007669"/>
    <property type="project" value="InterPro"/>
</dbReference>
<dbReference type="InterPro" id="IPR036867">
    <property type="entry name" value="R3H_dom_sf"/>
</dbReference>
<reference evidence="4" key="1">
    <citation type="submission" date="2023-04" db="EMBL/GenBank/DDBJ databases">
        <authorList>
            <person name="Vijverberg K."/>
            <person name="Xiong W."/>
            <person name="Schranz E."/>
        </authorList>
    </citation>
    <scope>NUCLEOTIDE SEQUENCE</scope>
</reference>
<evidence type="ECO:0000313" key="5">
    <source>
        <dbReference type="Proteomes" id="UP001177003"/>
    </source>
</evidence>
<feature type="domain" description="R3H-associated N-terminal" evidence="3">
    <location>
        <begin position="36"/>
        <end position="155"/>
    </location>
</feature>
<keyword evidence="2" id="KW-0413">Isomerase</keyword>
<dbReference type="Pfam" id="PF02567">
    <property type="entry name" value="PhzC-PhzF"/>
    <property type="match status" value="1"/>
</dbReference>
<dbReference type="GO" id="GO:0005737">
    <property type="term" value="C:cytoplasm"/>
    <property type="evidence" value="ECO:0007669"/>
    <property type="project" value="TreeGrafter"/>
</dbReference>
<comment type="similarity">
    <text evidence="1">Belongs to the PhzF family.</text>
</comment>
<dbReference type="PANTHER" id="PTHR13774">
    <property type="entry name" value="PHENAZINE BIOSYNTHESIS PROTEIN"/>
    <property type="match status" value="1"/>
</dbReference>
<dbReference type="InterPro" id="IPR003719">
    <property type="entry name" value="Phenazine_PhzF-like"/>
</dbReference>
<dbReference type="SUPFAM" id="SSF82708">
    <property type="entry name" value="R3H domain"/>
    <property type="match status" value="1"/>
</dbReference>
<accession>A0AA35ZAV9</accession>
<evidence type="ECO:0000313" key="4">
    <source>
        <dbReference type="EMBL" id="CAI9288632.1"/>
    </source>
</evidence>
<proteinExistence type="inferred from homology"/>
<dbReference type="GO" id="GO:0016853">
    <property type="term" value="F:isomerase activity"/>
    <property type="evidence" value="ECO:0007669"/>
    <property type="project" value="UniProtKB-KW"/>
</dbReference>
<dbReference type="PANTHER" id="PTHR13774:SF17">
    <property type="entry name" value="PHENAZINE BIOSYNTHESIS-LIKE DOMAIN-CONTAINING PROTEIN"/>
    <property type="match status" value="1"/>
</dbReference>
<dbReference type="SUPFAM" id="SSF54506">
    <property type="entry name" value="Diaminopimelate epimerase-like"/>
    <property type="match status" value="1"/>
</dbReference>
<dbReference type="Gene3D" id="3.10.310.10">
    <property type="entry name" value="Diaminopimelate Epimerase, Chain A, domain 1"/>
    <property type="match status" value="2"/>
</dbReference>